<feature type="binding site" evidence="4">
    <location>
        <position position="142"/>
    </location>
    <ligand>
        <name>Zn(2+)</name>
        <dbReference type="ChEBI" id="CHEBI:29105"/>
    </ligand>
</feature>
<dbReference type="Proteomes" id="UP000823486">
    <property type="component" value="Unassembled WGS sequence"/>
</dbReference>
<gene>
    <name evidence="6" type="ORF">JOC77_002483</name>
</gene>
<dbReference type="RefSeq" id="WP_204543555.1">
    <property type="nucleotide sequence ID" value="NZ_JAFBFI010000010.1"/>
</dbReference>
<proteinExistence type="predicted"/>
<dbReference type="PANTHER" id="PTHR11085:SF4">
    <property type="entry name" value="NAD-DEPENDENT PROTEIN DEACYLASE"/>
    <property type="match status" value="1"/>
</dbReference>
<dbReference type="SUPFAM" id="SSF52467">
    <property type="entry name" value="DHS-like NAD/FAD-binding domain"/>
    <property type="match status" value="1"/>
</dbReference>
<reference evidence="6 7" key="1">
    <citation type="submission" date="2021-01" db="EMBL/GenBank/DDBJ databases">
        <title>Genomic Encyclopedia of Type Strains, Phase IV (KMG-IV): sequencing the most valuable type-strain genomes for metagenomic binning, comparative biology and taxonomic classification.</title>
        <authorList>
            <person name="Goeker M."/>
        </authorList>
    </citation>
    <scope>NUCLEOTIDE SEQUENCE [LARGE SCALE GENOMIC DNA]</scope>
    <source>
        <strain evidence="6 7">DSM 105482</strain>
    </source>
</reference>
<keyword evidence="2" id="KW-0808">Transferase</keyword>
<accession>A0ABS2QJV6</accession>
<evidence type="ECO:0000259" key="5">
    <source>
        <dbReference type="PROSITE" id="PS50305"/>
    </source>
</evidence>
<dbReference type="EMBL" id="JAFBFI010000010">
    <property type="protein sequence ID" value="MBM7693044.1"/>
    <property type="molecule type" value="Genomic_DNA"/>
</dbReference>
<dbReference type="InterPro" id="IPR026591">
    <property type="entry name" value="Sirtuin_cat_small_dom_sf"/>
</dbReference>
<dbReference type="InterPro" id="IPR026590">
    <property type="entry name" value="Ssirtuin_cat_dom"/>
</dbReference>
<name>A0ABS2QJV6_9BACI</name>
<evidence type="ECO:0000256" key="4">
    <source>
        <dbReference type="PROSITE-ProRule" id="PRU00236"/>
    </source>
</evidence>
<keyword evidence="6" id="KW-0378">Hydrolase</keyword>
<feature type="binding site" evidence="4">
    <location>
        <position position="125"/>
    </location>
    <ligand>
        <name>Zn(2+)</name>
        <dbReference type="ChEBI" id="CHEBI:29105"/>
    </ligand>
</feature>
<dbReference type="InterPro" id="IPR050134">
    <property type="entry name" value="NAD-dep_sirtuin_deacylases"/>
</dbReference>
<keyword evidence="4" id="KW-0479">Metal-binding</keyword>
<dbReference type="Pfam" id="PF02146">
    <property type="entry name" value="SIR2"/>
    <property type="match status" value="1"/>
</dbReference>
<feature type="binding site" evidence="4">
    <location>
        <position position="152"/>
    </location>
    <ligand>
        <name>Zn(2+)</name>
        <dbReference type="ChEBI" id="CHEBI:29105"/>
    </ligand>
</feature>
<evidence type="ECO:0000313" key="6">
    <source>
        <dbReference type="EMBL" id="MBM7693044.1"/>
    </source>
</evidence>
<evidence type="ECO:0000256" key="2">
    <source>
        <dbReference type="ARBA" id="ARBA00022679"/>
    </source>
</evidence>
<protein>
    <recommendedName>
        <fullName evidence="1">protein acetyllysine N-acetyltransferase</fullName>
        <ecNumber evidence="1">2.3.1.286</ecNumber>
    </recommendedName>
</protein>
<dbReference type="GO" id="GO:0016787">
    <property type="term" value="F:hydrolase activity"/>
    <property type="evidence" value="ECO:0007669"/>
    <property type="project" value="UniProtKB-KW"/>
</dbReference>
<dbReference type="InterPro" id="IPR029035">
    <property type="entry name" value="DHS-like_NAD/FAD-binding_dom"/>
</dbReference>
<feature type="active site" description="Proton acceptor" evidence="4">
    <location>
        <position position="114"/>
    </location>
</feature>
<dbReference type="EC" id="2.3.1.286" evidence="1"/>
<dbReference type="InterPro" id="IPR003000">
    <property type="entry name" value="Sirtuin"/>
</dbReference>
<organism evidence="6 7">
    <name type="scientific">Peribacillus deserti</name>
    <dbReference type="NCBI Taxonomy" id="673318"/>
    <lineage>
        <taxon>Bacteria</taxon>
        <taxon>Bacillati</taxon>
        <taxon>Bacillota</taxon>
        <taxon>Bacilli</taxon>
        <taxon>Bacillales</taxon>
        <taxon>Bacillaceae</taxon>
        <taxon>Peribacillus</taxon>
    </lineage>
</organism>
<keyword evidence="3" id="KW-0520">NAD</keyword>
<dbReference type="PROSITE" id="PS50305">
    <property type="entry name" value="SIRTUIN"/>
    <property type="match status" value="1"/>
</dbReference>
<feature type="domain" description="Deacetylase sirtuin-type" evidence="5">
    <location>
        <begin position="1"/>
        <end position="242"/>
    </location>
</feature>
<sequence>MDSIMEAKKITVFSGAGISTESNLPDFRSRNGLWTNNKSFESLISLSFFRRNPIGFWKAYKEIFAMKLLNQYEPNRGHLFITDLQNKGKDVTVITQNIDGLHGKAGTKKVFEVHGTLKTAECPKCGTTYDLDYINEHETPRCTAVLKNNKLCHFILKPDVVLFGDSIHYFNDSIEAAYQSDLFMVMGSSLEVGPINSIPQLISATEIPMVLINKEHTKYDHLFDLCIYAGIGQTVEQVKKAL</sequence>
<feature type="binding site" evidence="4">
    <location>
        <position position="122"/>
    </location>
    <ligand>
        <name>Zn(2+)</name>
        <dbReference type="ChEBI" id="CHEBI:29105"/>
    </ligand>
</feature>
<dbReference type="NCBIfam" id="NF001754">
    <property type="entry name" value="PRK00481.1-4"/>
    <property type="match status" value="1"/>
</dbReference>
<keyword evidence="4" id="KW-0862">Zinc</keyword>
<comment type="caution">
    <text evidence="6">The sequence shown here is derived from an EMBL/GenBank/DDBJ whole genome shotgun (WGS) entry which is preliminary data.</text>
</comment>
<keyword evidence="7" id="KW-1185">Reference proteome</keyword>
<dbReference type="Gene3D" id="3.40.50.1220">
    <property type="entry name" value="TPP-binding domain"/>
    <property type="match status" value="1"/>
</dbReference>
<evidence type="ECO:0000256" key="3">
    <source>
        <dbReference type="ARBA" id="ARBA00023027"/>
    </source>
</evidence>
<evidence type="ECO:0000256" key="1">
    <source>
        <dbReference type="ARBA" id="ARBA00012928"/>
    </source>
</evidence>
<dbReference type="PANTHER" id="PTHR11085">
    <property type="entry name" value="NAD-DEPENDENT PROTEIN DEACYLASE SIRTUIN-5, MITOCHONDRIAL-RELATED"/>
    <property type="match status" value="1"/>
</dbReference>
<dbReference type="Gene3D" id="3.30.1600.10">
    <property type="entry name" value="SIR2/SIRT2 'Small Domain"/>
    <property type="match status" value="1"/>
</dbReference>
<evidence type="ECO:0000313" key="7">
    <source>
        <dbReference type="Proteomes" id="UP000823486"/>
    </source>
</evidence>